<name>A0AAD0EXY2_FAUOS</name>
<dbReference type="EMBL" id="CP024176">
    <property type="protein sequence ID" value="ATQ82773.1"/>
    <property type="molecule type" value="Genomic_DNA"/>
</dbReference>
<accession>A0AAD0EXY2</accession>
<gene>
    <name evidence="1" type="ORF">YHS_02400</name>
</gene>
<sequence length="63" mass="6691">MSFNLASGQSSALLIRSHPLGIGEGFEQLKEGMTVTRDGLNPLGIGEGFELTICVKKKSNQPS</sequence>
<reference evidence="1" key="1">
    <citation type="submission" date="2017-11" db="EMBL/GenBank/DDBJ databases">
        <title>Complete Genome Sequence from Moraxella oslensis YHS isolated from human skin.</title>
        <authorList>
            <person name="Lee K."/>
            <person name="Lim J.Y."/>
            <person name="Hwang I."/>
        </authorList>
    </citation>
    <scope>NUCLEOTIDE SEQUENCE</scope>
    <source>
        <strain evidence="1">YHS</strain>
    </source>
</reference>
<evidence type="ECO:0000313" key="1">
    <source>
        <dbReference type="EMBL" id="ATQ82773.1"/>
    </source>
</evidence>
<proteinExistence type="predicted"/>
<organism evidence="1">
    <name type="scientific">Faucicola osloensis</name>
    <name type="common">Moraxella osloensis</name>
    <dbReference type="NCBI Taxonomy" id="34062"/>
    <lineage>
        <taxon>Bacteria</taxon>
        <taxon>Pseudomonadati</taxon>
        <taxon>Pseudomonadota</taxon>
        <taxon>Gammaproteobacteria</taxon>
        <taxon>Moraxellales</taxon>
        <taxon>Moraxellaceae</taxon>
        <taxon>Faucicola</taxon>
    </lineage>
</organism>
<protein>
    <submittedName>
        <fullName evidence="1">Uncharacterized protein</fullName>
    </submittedName>
</protein>
<dbReference type="AlphaFoldDB" id="A0AAD0EXY2"/>